<protein>
    <submittedName>
        <fullName evidence="2">Adenylate cyclase</fullName>
    </submittedName>
</protein>
<dbReference type="PROSITE" id="PS51707">
    <property type="entry name" value="CYTH"/>
    <property type="match status" value="1"/>
</dbReference>
<gene>
    <name evidence="2" type="ORF">OBE_14194</name>
</gene>
<dbReference type="InterPro" id="IPR023577">
    <property type="entry name" value="CYTH_domain"/>
</dbReference>
<feature type="non-terminal residue" evidence="2">
    <location>
        <position position="118"/>
    </location>
</feature>
<dbReference type="EMBL" id="AJWZ01009781">
    <property type="protein sequence ID" value="EKC50318.1"/>
    <property type="molecule type" value="Genomic_DNA"/>
</dbReference>
<proteinExistence type="predicted"/>
<name>K1RYA8_9ZZZZ</name>
<sequence>MVCSIRVRRSINMYTGEKIFTHTIKARTENLEKYSICELEKNITEEEYIKSRPFRGSRTIQKYRCVVPIQDGLKVEIDVFEGWLKGLIIAEVEFKSSKQAEEFKMPNWFGGPLESRAF</sequence>
<evidence type="ECO:0000259" key="1">
    <source>
        <dbReference type="PROSITE" id="PS51707"/>
    </source>
</evidence>
<comment type="caution">
    <text evidence="2">The sequence shown here is derived from an EMBL/GenBank/DDBJ whole genome shotgun (WGS) entry which is preliminary data.</text>
</comment>
<evidence type="ECO:0000313" key="2">
    <source>
        <dbReference type="EMBL" id="EKC50318.1"/>
    </source>
</evidence>
<dbReference type="Gene3D" id="2.40.320.10">
    <property type="entry name" value="Hypothetical Protein Pfu-838710-001"/>
    <property type="match status" value="1"/>
</dbReference>
<feature type="domain" description="CYTH" evidence="1">
    <location>
        <begin position="1"/>
        <end position="118"/>
    </location>
</feature>
<reference evidence="2" key="1">
    <citation type="journal article" date="2013" name="Environ. Microbiol.">
        <title>Microbiota from the distal guts of lean and obese adolescents exhibit partial functional redundancy besides clear differences in community structure.</title>
        <authorList>
            <person name="Ferrer M."/>
            <person name="Ruiz A."/>
            <person name="Lanza F."/>
            <person name="Haange S.B."/>
            <person name="Oberbach A."/>
            <person name="Till H."/>
            <person name="Bargiela R."/>
            <person name="Campoy C."/>
            <person name="Segura M.T."/>
            <person name="Richter M."/>
            <person name="von Bergen M."/>
            <person name="Seifert J."/>
            <person name="Suarez A."/>
        </authorList>
    </citation>
    <scope>NUCLEOTIDE SEQUENCE</scope>
</reference>
<organism evidence="2">
    <name type="scientific">human gut metagenome</name>
    <dbReference type="NCBI Taxonomy" id="408170"/>
    <lineage>
        <taxon>unclassified sequences</taxon>
        <taxon>metagenomes</taxon>
        <taxon>organismal metagenomes</taxon>
    </lineage>
</organism>
<dbReference type="AlphaFoldDB" id="K1RYA8"/>
<accession>K1RYA8</accession>
<dbReference type="SUPFAM" id="SSF55154">
    <property type="entry name" value="CYTH-like phosphatases"/>
    <property type="match status" value="1"/>
</dbReference>
<dbReference type="InterPro" id="IPR033469">
    <property type="entry name" value="CYTH-like_dom_sf"/>
</dbReference>